<dbReference type="InterPro" id="IPR039360">
    <property type="entry name" value="Ras_GTPase"/>
</dbReference>
<feature type="region of interest" description="Disordered" evidence="4">
    <location>
        <begin position="917"/>
        <end position="938"/>
    </location>
</feature>
<evidence type="ECO:0000313" key="8">
    <source>
        <dbReference type="EMBL" id="KAJ5070149.1"/>
    </source>
</evidence>
<dbReference type="GO" id="GO:0005096">
    <property type="term" value="F:GTPase activator activity"/>
    <property type="evidence" value="ECO:0007669"/>
    <property type="project" value="UniProtKB-KW"/>
</dbReference>
<dbReference type="PANTHER" id="PTHR10194">
    <property type="entry name" value="RAS GTPASE-ACTIVATING PROTEINS"/>
    <property type="match status" value="1"/>
</dbReference>
<reference evidence="8" key="1">
    <citation type="submission" date="2022-10" db="EMBL/GenBank/DDBJ databases">
        <title>Novel sulphate-reducing endosymbionts in the free-living metamonad Anaeramoeba.</title>
        <authorList>
            <person name="Jerlstrom-Hultqvist J."/>
            <person name="Cepicka I."/>
            <person name="Gallot-Lavallee L."/>
            <person name="Salas-Leiva D."/>
            <person name="Curtis B.A."/>
            <person name="Zahonova K."/>
            <person name="Pipaliya S."/>
            <person name="Dacks J."/>
            <person name="Roger A.J."/>
        </authorList>
    </citation>
    <scope>NUCLEOTIDE SEQUENCE</scope>
    <source>
        <strain evidence="8">BMAN</strain>
    </source>
</reference>
<evidence type="ECO:0000259" key="7">
    <source>
        <dbReference type="PROSITE" id="PS50018"/>
    </source>
</evidence>
<dbReference type="SUPFAM" id="SSF50044">
    <property type="entry name" value="SH3-domain"/>
    <property type="match status" value="2"/>
</dbReference>
<evidence type="ECO:0000256" key="1">
    <source>
        <dbReference type="ARBA" id="ARBA00022443"/>
    </source>
</evidence>
<dbReference type="SMART" id="SM00323">
    <property type="entry name" value="RasGAP"/>
    <property type="match status" value="1"/>
</dbReference>
<dbReference type="Gene3D" id="2.30.30.40">
    <property type="entry name" value="SH3 Domains"/>
    <property type="match status" value="1"/>
</dbReference>
<dbReference type="PROSITE" id="PS50003">
    <property type="entry name" value="PH_DOMAIN"/>
    <property type="match status" value="2"/>
</dbReference>
<dbReference type="Proteomes" id="UP001149090">
    <property type="component" value="Unassembled WGS sequence"/>
</dbReference>
<evidence type="ECO:0000259" key="6">
    <source>
        <dbReference type="PROSITE" id="PS50003"/>
    </source>
</evidence>
<dbReference type="PROSITE" id="PS50018">
    <property type="entry name" value="RAS_GTPASE_ACTIV_2"/>
    <property type="match status" value="1"/>
</dbReference>
<dbReference type="Pfam" id="PF00616">
    <property type="entry name" value="RasGAP"/>
    <property type="match status" value="1"/>
</dbReference>
<feature type="domain" description="Ras-GAP" evidence="7">
    <location>
        <begin position="1411"/>
        <end position="1585"/>
    </location>
</feature>
<gene>
    <name evidence="8" type="ORF">M0811_11178</name>
</gene>
<dbReference type="Gene3D" id="2.30.29.30">
    <property type="entry name" value="Pleckstrin-homology domain (PH domain)/Phosphotyrosine-binding domain (PTB)"/>
    <property type="match status" value="3"/>
</dbReference>
<dbReference type="PROSITE" id="PS50002">
    <property type="entry name" value="SH3"/>
    <property type="match status" value="1"/>
</dbReference>
<evidence type="ECO:0000256" key="4">
    <source>
        <dbReference type="SAM" id="MobiDB-lite"/>
    </source>
</evidence>
<organism evidence="8 9">
    <name type="scientific">Anaeramoeba ignava</name>
    <name type="common">Anaerobic marine amoeba</name>
    <dbReference type="NCBI Taxonomy" id="1746090"/>
    <lineage>
        <taxon>Eukaryota</taxon>
        <taxon>Metamonada</taxon>
        <taxon>Anaeramoebidae</taxon>
        <taxon>Anaeramoeba</taxon>
    </lineage>
</organism>
<dbReference type="SUPFAM" id="SSF48350">
    <property type="entry name" value="GTPase activation domain, GAP"/>
    <property type="match status" value="1"/>
</dbReference>
<dbReference type="InterPro" id="IPR008936">
    <property type="entry name" value="Rho_GTPase_activation_prot"/>
</dbReference>
<feature type="domain" description="PH" evidence="6">
    <location>
        <begin position="1033"/>
        <end position="1146"/>
    </location>
</feature>
<dbReference type="InterPro" id="IPR023152">
    <property type="entry name" value="RasGAP_CS"/>
</dbReference>
<feature type="region of interest" description="Disordered" evidence="4">
    <location>
        <begin position="1339"/>
        <end position="1359"/>
    </location>
</feature>
<protein>
    <submittedName>
        <fullName evidence="8">Ras gtpase-activating protein</fullName>
    </submittedName>
</protein>
<dbReference type="Gene3D" id="1.10.506.10">
    <property type="entry name" value="GTPase Activation - p120gap, domain 1"/>
    <property type="match status" value="2"/>
</dbReference>
<proteinExistence type="predicted"/>
<dbReference type="InterPro" id="IPR001849">
    <property type="entry name" value="PH_domain"/>
</dbReference>
<dbReference type="InterPro" id="IPR001936">
    <property type="entry name" value="RasGAP_dom"/>
</dbReference>
<dbReference type="InterPro" id="IPR036028">
    <property type="entry name" value="SH3-like_dom_sf"/>
</dbReference>
<feature type="compositionally biased region" description="Polar residues" evidence="4">
    <location>
        <begin position="579"/>
        <end position="611"/>
    </location>
</feature>
<sequence>MKNKSDLEEKSRWLFAGFLPEDLIKPPIFALDIRLISMIYPIQNQEKQENMFEIKTEENKYFQFSAPTQDQANNWVYSILISKNVADCFEMSEKSDENLKQTTLKFIQIIKWIDSQKNPEPFRKTRKKLLSKIARMHFNQTHEQETRARILAMKKYRAKNSSEISFKKGDWMILIRNPINDVIKAQLGSLVGNVITKYVEIIDIDFAKSKKFGVEWDMEPLTRSSQVEEFARSRTNKSILFQEKSQMSSETMFPIFKEGQVYWKSCQTAEDLFKKARLRKRWLVINGSEIVVFKNSKEILTGFLDKINFFQIKLIEKTTRNENPKYMITIQTIQDKHFLIAFTLVSQMQDWLNALYIGNNFSSLLKKPLHIHRVFLSEFKQKYLRMISWLEKEIVSESELHQKMMTIDPFVEKMEDQMQKSLEWISTLREWRKLFLSRLCRLDITKIHDSGLRVFCLGKYKAKDTNELSFNENEFLLLLDSSDSTTWVAQNSKGKQGKIPANRVEIVTPASALIFIKKSSSMKANAPIDFIRTLKLNENIDENQNQIQIQKDYSNIEKNLKENLENQIQENSDNRTNTDPKTTTSNLEIAKDITQNLVKKSSDSENLQQSEKSQEDITKSTEIANLSIAEEPTTFEYLSDTDSEQDVSLENIGNESDLRIEVFVRTLEDLYIYRNLDLFPQKQVHSAINRLFENWKTDNETDFWNFPIYHEGPLYSFSTKRMEKHWVVVRGWILRVYISNTILNPIWIVDLRHCKITTKKVSPEIYSGFEHAIRIDFFTFSMEFFADSVESQQKWMEKLEMISKFHEFVIFSELFKNNQENTNETIEKILRIYRWIENNISQENQNLICDENLLQFYSGNDDYSHFQAQKRIEEIQLRIRNLATWRNRVLLTMLDLEFGIKLPIVDSPAKVYGFSHKSSGNESEISNEETEQEIQDSNTNKVHLLYDKEEWFSVELPKQEKDSEFNDFLSFKHPSNLATAVSLRNPEKKGLLFTDHLHMIHPDVLTAKAHVYYGLFLKNQKAAKISVANLKPPIFTEGTFFLFRNKKFGGASWMQVWMILTGSELVLRKSRTDTKKWKSLKLRSFSVVPRANISPNSMESLKLSMLSQSIQNNVFQISTPTETITVAAGSESSLKNWIKIFDILQLFNFLYSLSEHENMHIFKKEQVEESKQNIKKILNWIESEIASCHKRLEELNTLLLQSTKVDHDPNLENFSFETEYNLFNQHLSSFYNWRIVALAYLLRCEIGIVLDNNPRCLVVTKNHEKLSQNEWVEIIIHSEKDKGKLLVKSKEEIYTIDYNDVEIVFPAPVKIWKEPQQAVRSRTKRTLSIKKEFMILDSSKRRGSQEEPSQEHSNSFGILETEREQQAMRSIILTHEMEFSQYALDEVAIQDAGNLCHSLVYILESSEKSCILDFIEKLILKELDITNKSTLLFRGKSPASKMMSEFAAFFGEFFLKKAIQKLVQEVILLNENLEIYPGKLDSKQDKQESNVKQLEHYSRSFLDSIFGAISYCPIILRDLCQRLSSITNKKFPNSTYVVLSGFVFLRFICPAIIAPERFNIIDSPPPEIPRRALVLISKVIQGVANGILFMKESPMEPLNNLLSEYIPLSHVFMDQLISPVFSVSPISTSDSLGINSDDCVVVLSSSQLDISEDNTIVKVFLRKILNFDNLNSDLSSFYERLEISQSQIHESLTYVYSIISKENICKKIFEKLYSDITSKNDQDLKEIVINFLESFPKISKIIENLKLNFKDLQLEIKDLQENMKDLK</sequence>
<dbReference type="SUPFAM" id="SSF50729">
    <property type="entry name" value="PH domain-like"/>
    <property type="match status" value="4"/>
</dbReference>
<name>A0A9Q0R7L7_ANAIG</name>
<feature type="domain" description="PH" evidence="6">
    <location>
        <begin position="1"/>
        <end position="84"/>
    </location>
</feature>
<dbReference type="SMART" id="SM00233">
    <property type="entry name" value="PH"/>
    <property type="match status" value="3"/>
</dbReference>
<dbReference type="PROSITE" id="PS00509">
    <property type="entry name" value="RAS_GTPASE_ACTIV_1"/>
    <property type="match status" value="1"/>
</dbReference>
<evidence type="ECO:0000256" key="3">
    <source>
        <dbReference type="PROSITE-ProRule" id="PRU00192"/>
    </source>
</evidence>
<evidence type="ECO:0000256" key="2">
    <source>
        <dbReference type="ARBA" id="ARBA00022468"/>
    </source>
</evidence>
<dbReference type="OrthoDB" id="775356at2759"/>
<keyword evidence="9" id="KW-1185">Reference proteome</keyword>
<keyword evidence="1 3" id="KW-0728">SH3 domain</keyword>
<dbReference type="InterPro" id="IPR001452">
    <property type="entry name" value="SH3_domain"/>
</dbReference>
<dbReference type="InterPro" id="IPR011993">
    <property type="entry name" value="PH-like_dom_sf"/>
</dbReference>
<dbReference type="CDD" id="cd00821">
    <property type="entry name" value="PH"/>
    <property type="match status" value="3"/>
</dbReference>
<dbReference type="Pfam" id="PF00169">
    <property type="entry name" value="PH"/>
    <property type="match status" value="1"/>
</dbReference>
<dbReference type="EMBL" id="JAPDFW010000098">
    <property type="protein sequence ID" value="KAJ5070149.1"/>
    <property type="molecule type" value="Genomic_DNA"/>
</dbReference>
<feature type="domain" description="SH3" evidence="5">
    <location>
        <begin position="449"/>
        <end position="509"/>
    </location>
</feature>
<keyword evidence="2" id="KW-0343">GTPase activation</keyword>
<dbReference type="Pfam" id="PF00018">
    <property type="entry name" value="SH3_1"/>
    <property type="match status" value="1"/>
</dbReference>
<dbReference type="PANTHER" id="PTHR10194:SF60">
    <property type="entry name" value="RAS GTPASE-ACTIVATING PROTEIN RASKOL"/>
    <property type="match status" value="1"/>
</dbReference>
<evidence type="ECO:0000313" key="9">
    <source>
        <dbReference type="Proteomes" id="UP001149090"/>
    </source>
</evidence>
<feature type="compositionally biased region" description="Acidic residues" evidence="4">
    <location>
        <begin position="925"/>
        <end position="934"/>
    </location>
</feature>
<dbReference type="SMART" id="SM00326">
    <property type="entry name" value="SH3"/>
    <property type="match status" value="2"/>
</dbReference>
<feature type="region of interest" description="Disordered" evidence="4">
    <location>
        <begin position="568"/>
        <end position="618"/>
    </location>
</feature>
<comment type="caution">
    <text evidence="8">The sequence shown here is derived from an EMBL/GenBank/DDBJ whole genome shotgun (WGS) entry which is preliminary data.</text>
</comment>
<accession>A0A9Q0R7L7</accession>
<evidence type="ECO:0000259" key="5">
    <source>
        <dbReference type="PROSITE" id="PS50002"/>
    </source>
</evidence>